<feature type="transmembrane region" description="Helical" evidence="7">
    <location>
        <begin position="223"/>
        <end position="243"/>
    </location>
</feature>
<keyword evidence="10" id="KW-1185">Reference proteome</keyword>
<evidence type="ECO:0000256" key="4">
    <source>
        <dbReference type="ARBA" id="ARBA00022989"/>
    </source>
</evidence>
<dbReference type="PROSITE" id="PS51384">
    <property type="entry name" value="FAD_FR"/>
    <property type="match status" value="1"/>
</dbReference>
<dbReference type="GO" id="GO:0006879">
    <property type="term" value="P:intracellular iron ion homeostasis"/>
    <property type="evidence" value="ECO:0007669"/>
    <property type="project" value="TreeGrafter"/>
</dbReference>
<dbReference type="RefSeq" id="XP_016258426.1">
    <property type="nucleotide sequence ID" value="XM_016411672.1"/>
</dbReference>
<keyword evidence="5" id="KW-0406">Ion transport</keyword>
<evidence type="ECO:0000256" key="1">
    <source>
        <dbReference type="ARBA" id="ARBA00004141"/>
    </source>
</evidence>
<dbReference type="GO" id="GO:0015677">
    <property type="term" value="P:copper ion import"/>
    <property type="evidence" value="ECO:0007669"/>
    <property type="project" value="TreeGrafter"/>
</dbReference>
<accession>A0A0D2D725</accession>
<evidence type="ECO:0000256" key="7">
    <source>
        <dbReference type="SAM" id="Phobius"/>
    </source>
</evidence>
<evidence type="ECO:0000256" key="3">
    <source>
        <dbReference type="ARBA" id="ARBA00022692"/>
    </source>
</evidence>
<dbReference type="HOGENOM" id="CLU_609926_0_0_1"/>
<feature type="transmembrane region" description="Helical" evidence="7">
    <location>
        <begin position="133"/>
        <end position="153"/>
    </location>
</feature>
<dbReference type="SUPFAM" id="SSF52343">
    <property type="entry name" value="Ferredoxin reductase-like, C-terminal NADP-linked domain"/>
    <property type="match status" value="1"/>
</dbReference>
<dbReference type="Pfam" id="PF08022">
    <property type="entry name" value="FAD_binding_8"/>
    <property type="match status" value="1"/>
</dbReference>
<dbReference type="InterPro" id="IPR017927">
    <property type="entry name" value="FAD-bd_FR_type"/>
</dbReference>
<dbReference type="GO" id="GO:0005886">
    <property type="term" value="C:plasma membrane"/>
    <property type="evidence" value="ECO:0007669"/>
    <property type="project" value="TreeGrafter"/>
</dbReference>
<evidence type="ECO:0000256" key="5">
    <source>
        <dbReference type="ARBA" id="ARBA00023065"/>
    </source>
</evidence>
<dbReference type="Pfam" id="PF01794">
    <property type="entry name" value="Ferric_reduct"/>
    <property type="match status" value="1"/>
</dbReference>
<dbReference type="InterPro" id="IPR013130">
    <property type="entry name" value="Fe3_Rdtase_TM_dom"/>
</dbReference>
<evidence type="ECO:0000256" key="6">
    <source>
        <dbReference type="ARBA" id="ARBA00023136"/>
    </source>
</evidence>
<evidence type="ECO:0000256" key="2">
    <source>
        <dbReference type="ARBA" id="ARBA00022448"/>
    </source>
</evidence>
<name>A0A0D2D725_9EURO</name>
<dbReference type="GO" id="GO:0000293">
    <property type="term" value="F:ferric-chelate reductase activity"/>
    <property type="evidence" value="ECO:0007669"/>
    <property type="project" value="TreeGrafter"/>
</dbReference>
<gene>
    <name evidence="9" type="ORF">PV06_10150</name>
</gene>
<dbReference type="PANTHER" id="PTHR32361">
    <property type="entry name" value="FERRIC/CUPRIC REDUCTASE TRANSMEMBRANE COMPONENT"/>
    <property type="match status" value="1"/>
</dbReference>
<organism evidence="9 10">
    <name type="scientific">Exophiala oligosperma</name>
    <dbReference type="NCBI Taxonomy" id="215243"/>
    <lineage>
        <taxon>Eukaryota</taxon>
        <taxon>Fungi</taxon>
        <taxon>Dikarya</taxon>
        <taxon>Ascomycota</taxon>
        <taxon>Pezizomycotina</taxon>
        <taxon>Eurotiomycetes</taxon>
        <taxon>Chaetothyriomycetidae</taxon>
        <taxon>Chaetothyriales</taxon>
        <taxon>Herpotrichiellaceae</taxon>
        <taxon>Exophiala</taxon>
    </lineage>
</organism>
<dbReference type="Gene3D" id="3.40.50.80">
    <property type="entry name" value="Nucleotide-binding domain of ferredoxin-NADP reductase (FNR) module"/>
    <property type="match status" value="1"/>
</dbReference>
<keyword evidence="6 7" id="KW-0472">Membrane</keyword>
<feature type="transmembrane region" description="Helical" evidence="7">
    <location>
        <begin position="61"/>
        <end position="85"/>
    </location>
</feature>
<dbReference type="InterPro" id="IPR051410">
    <property type="entry name" value="Ferric/Cupric_Reductase"/>
</dbReference>
<dbReference type="VEuPathDB" id="FungiDB:PV06_10150"/>
<sequence length="529" mass="59196">MDIITAAMIIPGGALLGIIILAFLQYHLRNNSLPYINSRHLKFFARKYASDRPLHRYLRSIGIATPLYLIGLLSILAINATVLAISKGRAVLIKRSGEAVLINLILLLVCGRPNVFSERVHVSQQFKNFIHRWLGIVAVVECIVHLIAALSLIRPGTRPFTSASSIAGLTAAISIAVLGVFSMPFVRRHAYELFLSTHIALTVIIIVAIFLHLAPFDFSQPSIILLIIAGSLCAILMAARIGISLWNRAGVRIFEENGLLKADITLAKPRQVRAGQYVFLRVPSTSALSINESHPFFIASWDQDKENKTRNITALIQRRKGFTRLLQAQPTAVRAFLEGPYGESPLAEDYGNVILFASGIGVAAHLGCIKQLLNARDHGPTRTQVISLLWEVDEIEPWDAAIKMVHKLLDQDADRCDRETPDWKNARSRFVFQYTMFVRHHGLDWPEKSSESMRGRQRWKFGALNAASTLTQELTNVEVQGQRLTRTLISVCANREMTDMIRSAYANTLKVEEARREVVLHTYDFHPDA</sequence>
<dbReference type="InterPro" id="IPR039261">
    <property type="entry name" value="FNR_nucleotide-bd"/>
</dbReference>
<dbReference type="Proteomes" id="UP000053342">
    <property type="component" value="Unassembled WGS sequence"/>
</dbReference>
<keyword evidence="4 7" id="KW-1133">Transmembrane helix</keyword>
<dbReference type="GO" id="GO:0006826">
    <property type="term" value="P:iron ion transport"/>
    <property type="evidence" value="ECO:0007669"/>
    <property type="project" value="TreeGrafter"/>
</dbReference>
<protein>
    <recommendedName>
        <fullName evidence="8">FAD-binding FR-type domain-containing protein</fullName>
    </recommendedName>
</protein>
<dbReference type="EMBL" id="KN847342">
    <property type="protein sequence ID" value="KIW38210.1"/>
    <property type="molecule type" value="Genomic_DNA"/>
</dbReference>
<feature type="domain" description="FAD-binding FR-type" evidence="8">
    <location>
        <begin position="196"/>
        <end position="347"/>
    </location>
</feature>
<evidence type="ECO:0000259" key="8">
    <source>
        <dbReference type="PROSITE" id="PS51384"/>
    </source>
</evidence>
<keyword evidence="2" id="KW-0813">Transport</keyword>
<proteinExistence type="predicted"/>
<dbReference type="OrthoDB" id="4112385at2759"/>
<evidence type="ECO:0000313" key="9">
    <source>
        <dbReference type="EMBL" id="KIW38210.1"/>
    </source>
</evidence>
<keyword evidence="3 7" id="KW-0812">Transmembrane</keyword>
<dbReference type="AlphaFoldDB" id="A0A0D2D725"/>
<feature type="transmembrane region" description="Helical" evidence="7">
    <location>
        <begin position="7"/>
        <end position="28"/>
    </location>
</feature>
<feature type="transmembrane region" description="Helical" evidence="7">
    <location>
        <begin position="165"/>
        <end position="186"/>
    </location>
</feature>
<feature type="transmembrane region" description="Helical" evidence="7">
    <location>
        <begin position="193"/>
        <end position="211"/>
    </location>
</feature>
<dbReference type="GeneID" id="27362224"/>
<comment type="subcellular location">
    <subcellularLocation>
        <location evidence="1">Membrane</location>
        <topology evidence="1">Multi-pass membrane protein</topology>
    </subcellularLocation>
</comment>
<dbReference type="CDD" id="cd06186">
    <property type="entry name" value="NOX_Duox_like_FAD_NADP"/>
    <property type="match status" value="1"/>
</dbReference>
<reference evidence="9 10" key="1">
    <citation type="submission" date="2015-01" db="EMBL/GenBank/DDBJ databases">
        <title>The Genome Sequence of Exophiala oligosperma CBS72588.</title>
        <authorList>
            <consortium name="The Broad Institute Genomics Platform"/>
            <person name="Cuomo C."/>
            <person name="de Hoog S."/>
            <person name="Gorbushina A."/>
            <person name="Stielow B."/>
            <person name="Teixiera M."/>
            <person name="Abouelleil A."/>
            <person name="Chapman S.B."/>
            <person name="Priest M."/>
            <person name="Young S.K."/>
            <person name="Wortman J."/>
            <person name="Nusbaum C."/>
            <person name="Birren B."/>
        </authorList>
    </citation>
    <scope>NUCLEOTIDE SEQUENCE [LARGE SCALE GENOMIC DNA]</scope>
    <source>
        <strain evidence="9 10">CBS 72588</strain>
    </source>
</reference>
<evidence type="ECO:0000313" key="10">
    <source>
        <dbReference type="Proteomes" id="UP000053342"/>
    </source>
</evidence>
<dbReference type="PANTHER" id="PTHR32361:SF26">
    <property type="entry name" value="FAD-BINDING 8 DOMAIN-CONTAINING PROTEIN-RELATED"/>
    <property type="match status" value="1"/>
</dbReference>
<dbReference type="STRING" id="215243.A0A0D2D725"/>
<dbReference type="InterPro" id="IPR013112">
    <property type="entry name" value="FAD-bd_8"/>
</dbReference>